<name>A0A372LUH6_9BACI</name>
<dbReference type="EMBL" id="QVTE01000001">
    <property type="protein sequence ID" value="RFU71567.1"/>
    <property type="molecule type" value="Genomic_DNA"/>
</dbReference>
<evidence type="ECO:0000256" key="1">
    <source>
        <dbReference type="SAM" id="MobiDB-lite"/>
    </source>
</evidence>
<dbReference type="Proteomes" id="UP000264541">
    <property type="component" value="Unassembled WGS sequence"/>
</dbReference>
<keyword evidence="3" id="KW-1185">Reference proteome</keyword>
<proteinExistence type="predicted"/>
<sequence length="437" mass="48717">MKLGHPFPFRIFLIILFCILFITAFSRFGAYAYETVFLAKENFSEGTMLGPVNIENLSYDQAFSKVNGEVGNWKKNSNVVLTLSDRNVAIPLDMVYLLIEESLGAAVNDQENKLYSTIQQSDLEKQVLLIADESLAKAIDIKRLKAEIENSISALPAGKLEFKLADYIAEGAGVKQDVIASSKLNIIDTKHLEQWLKTHGELNIPAKMNVSFLQLVTTEQGAKYPAVFLSEIASVLYSSILPTNVQILERHTSQELPNGIEAGYEAKVIPGEMDLLLFNPNDFDIKVRFSSKEPGTVTAEVLGLNVGFTYKIRMENKKEYQPKQIIQYVPDINMIQNRVKQEGKKGYSVSVYRDILDSQGKKIESIILAEDFYLPVNEIVVEEIVQPSTQAPDLFPTGQTDTSAVQENQTESLDNENADGTIDGPESLDPGIINHRN</sequence>
<gene>
    <name evidence="2" type="ORF">D0469_00190</name>
</gene>
<protein>
    <submittedName>
        <fullName evidence="2">Uncharacterized protein</fullName>
    </submittedName>
</protein>
<dbReference type="RefSeq" id="WP_117324643.1">
    <property type="nucleotide sequence ID" value="NZ_QVTE01000001.1"/>
</dbReference>
<dbReference type="AlphaFoldDB" id="A0A372LUH6"/>
<reference evidence="2 3" key="1">
    <citation type="submission" date="2018-08" db="EMBL/GenBank/DDBJ databases">
        <title>Bacillus chawlae sp. nov., Bacillus glennii sp. nov., and Bacillus saganii sp. nov. Isolated from the Vehicle Assembly Building at Kennedy Space Center where the Viking Spacecraft were Assembled.</title>
        <authorList>
            <person name="Seuylemezian A."/>
            <person name="Vaishampayan P."/>
        </authorList>
    </citation>
    <scope>NUCLEOTIDE SEQUENCE [LARGE SCALE GENOMIC DNA]</scope>
    <source>
        <strain evidence="2 3">V47-23a</strain>
    </source>
</reference>
<dbReference type="OrthoDB" id="2691125at2"/>
<feature type="region of interest" description="Disordered" evidence="1">
    <location>
        <begin position="390"/>
        <end position="437"/>
    </location>
</feature>
<feature type="compositionally biased region" description="Polar residues" evidence="1">
    <location>
        <begin position="390"/>
        <end position="412"/>
    </location>
</feature>
<organism evidence="2 3">
    <name type="scientific">Peribacillus saganii</name>
    <dbReference type="NCBI Taxonomy" id="2303992"/>
    <lineage>
        <taxon>Bacteria</taxon>
        <taxon>Bacillati</taxon>
        <taxon>Bacillota</taxon>
        <taxon>Bacilli</taxon>
        <taxon>Bacillales</taxon>
        <taxon>Bacillaceae</taxon>
        <taxon>Peribacillus</taxon>
    </lineage>
</organism>
<evidence type="ECO:0000313" key="3">
    <source>
        <dbReference type="Proteomes" id="UP000264541"/>
    </source>
</evidence>
<comment type="caution">
    <text evidence="2">The sequence shown here is derived from an EMBL/GenBank/DDBJ whole genome shotgun (WGS) entry which is preliminary data.</text>
</comment>
<evidence type="ECO:0000313" key="2">
    <source>
        <dbReference type="EMBL" id="RFU71567.1"/>
    </source>
</evidence>
<accession>A0A372LUH6</accession>